<sequence length="132" mass="15725">MVKITKRALCITEFFAINEWYFHTENGEQRRYKERQGSIVDGARRRPAALAALGPQMSAGLCHYHVRGFYHYLSYRNLFRGHYLKEMDSEYEREVQTNEKKACLQLYEAMKEVIRKHYQCIQLISVKIKLTN</sequence>
<reference evidence="1 2" key="1">
    <citation type="submission" date="2020-02" db="EMBL/GenBank/DDBJ databases">
        <authorList>
            <person name="Ferguson B K."/>
        </authorList>
    </citation>
    <scope>NUCLEOTIDE SEQUENCE [LARGE SCALE GENOMIC DNA]</scope>
</reference>
<evidence type="ECO:0000313" key="2">
    <source>
        <dbReference type="Proteomes" id="UP000479190"/>
    </source>
</evidence>
<proteinExistence type="predicted"/>
<name>A0A6H5I5G9_9HYME</name>
<protein>
    <submittedName>
        <fullName evidence="1">Uncharacterized protein</fullName>
    </submittedName>
</protein>
<dbReference type="AlphaFoldDB" id="A0A6H5I5G9"/>
<dbReference type="Proteomes" id="UP000479190">
    <property type="component" value="Unassembled WGS sequence"/>
</dbReference>
<accession>A0A6H5I5G9</accession>
<dbReference type="EMBL" id="CADCXV010000701">
    <property type="protein sequence ID" value="CAB0033166.1"/>
    <property type="molecule type" value="Genomic_DNA"/>
</dbReference>
<gene>
    <name evidence="1" type="ORF">TBRA_LOCUS5085</name>
</gene>
<keyword evidence="2" id="KW-1185">Reference proteome</keyword>
<organism evidence="1 2">
    <name type="scientific">Trichogramma brassicae</name>
    <dbReference type="NCBI Taxonomy" id="86971"/>
    <lineage>
        <taxon>Eukaryota</taxon>
        <taxon>Metazoa</taxon>
        <taxon>Ecdysozoa</taxon>
        <taxon>Arthropoda</taxon>
        <taxon>Hexapoda</taxon>
        <taxon>Insecta</taxon>
        <taxon>Pterygota</taxon>
        <taxon>Neoptera</taxon>
        <taxon>Endopterygota</taxon>
        <taxon>Hymenoptera</taxon>
        <taxon>Apocrita</taxon>
        <taxon>Proctotrupomorpha</taxon>
        <taxon>Chalcidoidea</taxon>
        <taxon>Trichogrammatidae</taxon>
        <taxon>Trichogramma</taxon>
    </lineage>
</organism>
<evidence type="ECO:0000313" key="1">
    <source>
        <dbReference type="EMBL" id="CAB0033166.1"/>
    </source>
</evidence>